<dbReference type="SUPFAM" id="SSF75138">
    <property type="entry name" value="HprK N-terminal domain-like"/>
    <property type="match status" value="1"/>
</dbReference>
<keyword evidence="5" id="KW-1185">Reference proteome</keyword>
<dbReference type="Proteomes" id="UP000011713">
    <property type="component" value="Unassembled WGS sequence"/>
</dbReference>
<dbReference type="InterPro" id="IPR010766">
    <property type="entry name" value="DRTGG"/>
</dbReference>
<dbReference type="VEuPathDB" id="FungiDB:HpaG807132"/>
<evidence type="ECO:0000313" key="5">
    <source>
        <dbReference type="Proteomes" id="UP000011713"/>
    </source>
</evidence>
<dbReference type="eggNOG" id="ENOG502QUMD">
    <property type="taxonomic scope" value="Eukaryota"/>
</dbReference>
<organism evidence="4 5">
    <name type="scientific">Hyaloperonospora arabidopsidis (strain Emoy2)</name>
    <name type="common">Downy mildew agent</name>
    <name type="synonym">Peronospora arabidopsidis</name>
    <dbReference type="NCBI Taxonomy" id="559515"/>
    <lineage>
        <taxon>Eukaryota</taxon>
        <taxon>Sar</taxon>
        <taxon>Stramenopiles</taxon>
        <taxon>Oomycota</taxon>
        <taxon>Peronosporomycetes</taxon>
        <taxon>Peronosporales</taxon>
        <taxon>Peronosporaceae</taxon>
        <taxon>Hyaloperonospora</taxon>
    </lineage>
</organism>
<reference evidence="5" key="1">
    <citation type="journal article" date="2010" name="Science">
        <title>Signatures of adaptation to obligate biotrophy in the Hyaloperonospora arabidopsidis genome.</title>
        <authorList>
            <person name="Baxter L."/>
            <person name="Tripathy S."/>
            <person name="Ishaque N."/>
            <person name="Boot N."/>
            <person name="Cabral A."/>
            <person name="Kemen E."/>
            <person name="Thines M."/>
            <person name="Ah-Fong A."/>
            <person name="Anderson R."/>
            <person name="Badejoko W."/>
            <person name="Bittner-Eddy P."/>
            <person name="Boore J.L."/>
            <person name="Chibucos M.C."/>
            <person name="Coates M."/>
            <person name="Dehal P."/>
            <person name="Delehaunty K."/>
            <person name="Dong S."/>
            <person name="Downton P."/>
            <person name="Dumas B."/>
            <person name="Fabro G."/>
            <person name="Fronick C."/>
            <person name="Fuerstenberg S.I."/>
            <person name="Fulton L."/>
            <person name="Gaulin E."/>
            <person name="Govers F."/>
            <person name="Hughes L."/>
            <person name="Humphray S."/>
            <person name="Jiang R.H."/>
            <person name="Judelson H."/>
            <person name="Kamoun S."/>
            <person name="Kyung K."/>
            <person name="Meijer H."/>
            <person name="Minx P."/>
            <person name="Morris P."/>
            <person name="Nelson J."/>
            <person name="Phuntumart V."/>
            <person name="Qutob D."/>
            <person name="Rehmany A."/>
            <person name="Rougon-Cardoso A."/>
            <person name="Ryden P."/>
            <person name="Torto-Alalibo T."/>
            <person name="Studholme D."/>
            <person name="Wang Y."/>
            <person name="Win J."/>
            <person name="Wood J."/>
            <person name="Clifton S.W."/>
            <person name="Rogers J."/>
            <person name="Van den Ackerveken G."/>
            <person name="Jones J.D."/>
            <person name="McDowell J.M."/>
            <person name="Beynon J."/>
            <person name="Tyler B.M."/>
        </authorList>
    </citation>
    <scope>NUCLEOTIDE SEQUENCE [LARGE SCALE GENOMIC DNA]</scope>
    <source>
        <strain evidence="5">Emoy2</strain>
    </source>
</reference>
<feature type="region of interest" description="Disordered" evidence="2">
    <location>
        <begin position="67"/>
        <end position="93"/>
    </location>
</feature>
<protein>
    <recommendedName>
        <fullName evidence="3">DRTGG domain-containing protein</fullName>
    </recommendedName>
</protein>
<evidence type="ECO:0000313" key="4">
    <source>
        <dbReference type="EnsemblProtists" id="HpaP807132"/>
    </source>
</evidence>
<feature type="domain" description="DRTGG" evidence="3">
    <location>
        <begin position="157"/>
        <end position="234"/>
    </location>
</feature>
<feature type="compositionally biased region" description="Basic and acidic residues" evidence="2">
    <location>
        <begin position="70"/>
        <end position="80"/>
    </location>
</feature>
<name>M4BL47_HYAAE</name>
<accession>M4BL47</accession>
<dbReference type="EMBL" id="JH598368">
    <property type="status" value="NOT_ANNOTATED_CDS"/>
    <property type="molecule type" value="Genomic_DNA"/>
</dbReference>
<dbReference type="Pfam" id="PF07085">
    <property type="entry name" value="DRTGG"/>
    <property type="match status" value="1"/>
</dbReference>
<evidence type="ECO:0000259" key="3">
    <source>
        <dbReference type="Pfam" id="PF07085"/>
    </source>
</evidence>
<dbReference type="HOGENOM" id="CLU_1051512_0_0_1"/>
<dbReference type="PANTHER" id="PTHR21343">
    <property type="entry name" value="DETHIOBIOTIN SYNTHETASE"/>
    <property type="match status" value="1"/>
</dbReference>
<dbReference type="Gene3D" id="3.40.1390.20">
    <property type="entry name" value="HprK N-terminal domain-like"/>
    <property type="match status" value="1"/>
</dbReference>
<dbReference type="InterPro" id="IPR028979">
    <property type="entry name" value="Ser_kin/Pase_Hpr-like_N_sf"/>
</dbReference>
<evidence type="ECO:0000256" key="1">
    <source>
        <dbReference type="ARBA" id="ARBA00022962"/>
    </source>
</evidence>
<dbReference type="STRING" id="559515.M4BL47"/>
<dbReference type="AlphaFoldDB" id="M4BL47"/>
<dbReference type="OMA" id="ASTQCLI"/>
<evidence type="ECO:0000256" key="2">
    <source>
        <dbReference type="SAM" id="MobiDB-lite"/>
    </source>
</evidence>
<dbReference type="EnsemblProtists" id="HpaT807132">
    <property type="protein sequence ID" value="HpaP807132"/>
    <property type="gene ID" value="HpaG807132"/>
</dbReference>
<dbReference type="PANTHER" id="PTHR21343:SF8">
    <property type="entry name" value="DRTGG DOMAIN-CONTAINING PROTEIN"/>
    <property type="match status" value="1"/>
</dbReference>
<keyword evidence="1" id="KW-0315">Glutamine amidotransferase</keyword>
<proteinExistence type="predicted"/>
<sequence length="265" mass="28941">MSPVLFPDGFTRDFIDGKVTSQQLMDSIRVAHRNLYAQSDFLICEGTGHTGVGSICELNNAQVAAGNEPGDAKAEWRPTTRCDPQQGQSEKDGHDQGLLLASTETLGHSARGLYSRLERSVVSDDGGLCQAAQIEAYFRTRLALAPVDGNNLFKAIPNQLVITHSGRKDVIDAIIGNEEASSTHGRNLKSGLILTGWNPPSTELARRLDADNIPCIYVSPDKADSYTITARISQFTAKIRRDDVERIDLAADHVSKHCDFSFLDE</sequence>
<reference evidence="4" key="2">
    <citation type="submission" date="2015-06" db="UniProtKB">
        <authorList>
            <consortium name="EnsemblProtists"/>
        </authorList>
    </citation>
    <scope>IDENTIFICATION</scope>
    <source>
        <strain evidence="4">Emoy2</strain>
    </source>
</reference>
<dbReference type="InParanoid" id="M4BL47"/>